<comment type="caution">
    <text evidence="15">The sequence shown here is derived from an EMBL/GenBank/DDBJ whole genome shotgun (WGS) entry which is preliminary data.</text>
</comment>
<dbReference type="GO" id="GO:0046168">
    <property type="term" value="P:glycerol-3-phosphate catabolic process"/>
    <property type="evidence" value="ECO:0007669"/>
    <property type="project" value="TreeGrafter"/>
</dbReference>
<evidence type="ECO:0000256" key="9">
    <source>
        <dbReference type="ARBA" id="ARBA00023002"/>
    </source>
</evidence>
<dbReference type="InterPro" id="IPR031656">
    <property type="entry name" value="DAO_C"/>
</dbReference>
<evidence type="ECO:0000259" key="13">
    <source>
        <dbReference type="Pfam" id="PF01266"/>
    </source>
</evidence>
<name>A0A1X1VV49_MYCGS</name>
<gene>
    <name evidence="15" type="ORF">AWC07_03130</name>
</gene>
<dbReference type="STRING" id="1777.AWC07_03130"/>
<keyword evidence="7" id="KW-0319">Glycerol metabolism</keyword>
<evidence type="ECO:0000256" key="10">
    <source>
        <dbReference type="ARBA" id="ARBA00049055"/>
    </source>
</evidence>
<evidence type="ECO:0000256" key="12">
    <source>
        <dbReference type="SAM" id="MobiDB-lite"/>
    </source>
</evidence>
<evidence type="ECO:0000256" key="5">
    <source>
        <dbReference type="ARBA" id="ARBA00022490"/>
    </source>
</evidence>
<dbReference type="PANTHER" id="PTHR11985:SF31">
    <property type="entry name" value="GLYCEROL-3-PHOSPHATE DEHYDROGENASE 2"/>
    <property type="match status" value="1"/>
</dbReference>
<comment type="subcellular location">
    <subcellularLocation>
        <location evidence="2">Cytoplasm</location>
    </subcellularLocation>
</comment>
<dbReference type="Gene3D" id="1.10.8.870">
    <property type="entry name" value="Alpha-glycerophosphate oxidase, cap domain"/>
    <property type="match status" value="1"/>
</dbReference>
<reference evidence="15 16" key="1">
    <citation type="submission" date="2016-01" db="EMBL/GenBank/DDBJ databases">
        <title>The new phylogeny of the genus Mycobacterium.</title>
        <authorList>
            <person name="Tarcisio F."/>
            <person name="Conor M."/>
            <person name="Antonella G."/>
            <person name="Elisabetta G."/>
            <person name="Giulia F.S."/>
            <person name="Sara T."/>
            <person name="Anna F."/>
            <person name="Clotilde B."/>
            <person name="Roberto B."/>
            <person name="Veronica D.S."/>
            <person name="Fabio R."/>
            <person name="Monica P."/>
            <person name="Olivier J."/>
            <person name="Enrico T."/>
            <person name="Nicola S."/>
        </authorList>
    </citation>
    <scope>NUCLEOTIDE SEQUENCE [LARGE SCALE GENOMIC DNA]</scope>
    <source>
        <strain evidence="15 16">DSM 43505</strain>
    </source>
</reference>
<dbReference type="InterPro" id="IPR038299">
    <property type="entry name" value="DAO_C_sf"/>
</dbReference>
<dbReference type="EC" id="1.1.5.3" evidence="4 11"/>
<dbReference type="PROSITE" id="PS00978">
    <property type="entry name" value="FAD_G3PDH_2"/>
    <property type="match status" value="1"/>
</dbReference>
<dbReference type="PRINTS" id="PR01001">
    <property type="entry name" value="FADG3PDH"/>
</dbReference>
<feature type="region of interest" description="Disordered" evidence="12">
    <location>
        <begin position="1"/>
        <end position="21"/>
    </location>
</feature>
<feature type="domain" description="Alpha-glycerophosphate oxidase C-terminal" evidence="14">
    <location>
        <begin position="411"/>
        <end position="534"/>
    </location>
</feature>
<dbReference type="GO" id="GO:0009331">
    <property type="term" value="C:glycerol-3-phosphate dehydrogenase (FAD) complex"/>
    <property type="evidence" value="ECO:0007669"/>
    <property type="project" value="UniProtKB-UniRule"/>
</dbReference>
<comment type="catalytic activity">
    <reaction evidence="10 11">
        <text>a quinone + sn-glycerol 3-phosphate = dihydroxyacetone phosphate + a quinol</text>
        <dbReference type="Rhea" id="RHEA:18977"/>
        <dbReference type="ChEBI" id="CHEBI:24646"/>
        <dbReference type="ChEBI" id="CHEBI:57597"/>
        <dbReference type="ChEBI" id="CHEBI:57642"/>
        <dbReference type="ChEBI" id="CHEBI:132124"/>
        <dbReference type="EC" id="1.1.5.3"/>
    </reaction>
</comment>
<evidence type="ECO:0000313" key="15">
    <source>
        <dbReference type="EMBL" id="ORV72891.1"/>
    </source>
</evidence>
<dbReference type="PROSITE" id="PS00977">
    <property type="entry name" value="FAD_G3PDH_1"/>
    <property type="match status" value="1"/>
</dbReference>
<evidence type="ECO:0000256" key="4">
    <source>
        <dbReference type="ARBA" id="ARBA00013029"/>
    </source>
</evidence>
<dbReference type="InterPro" id="IPR036188">
    <property type="entry name" value="FAD/NAD-bd_sf"/>
</dbReference>
<dbReference type="PANTHER" id="PTHR11985">
    <property type="entry name" value="GLYCEROL-3-PHOSPHATE DEHYDROGENASE"/>
    <property type="match status" value="1"/>
</dbReference>
<dbReference type="FunFam" id="1.10.8.870:FF:000003">
    <property type="entry name" value="Glycerol-3-phosphate dehydrogenase"/>
    <property type="match status" value="1"/>
</dbReference>
<keyword evidence="5" id="KW-0963">Cytoplasm</keyword>
<comment type="similarity">
    <text evidence="3 11">Belongs to the FAD-dependent glycerol-3-phosphate dehydrogenase family.</text>
</comment>
<dbReference type="Pfam" id="PF16901">
    <property type="entry name" value="DAO_C"/>
    <property type="match status" value="1"/>
</dbReference>
<evidence type="ECO:0000256" key="6">
    <source>
        <dbReference type="ARBA" id="ARBA00022630"/>
    </source>
</evidence>
<sequence>MSNPMSAPQSEQPAGTLGPQQRASAWERLGAEQFDVVVIGGGVVGAGCALDAATRGLKVALVEARDLASGTSSRSSKMFHGGLRYLEQLEFGLVREALYERELSLTRLAPHLVKPLPFLFPLTKRWWERPYIAAGIFLYDRLGGAKSVPAQKHLTRAGALRLSPGLKRTSLVGGIRYYDTVVDDARHTMTVARTAAHYGAVVRCSTQVVALLREGDRVIGVRVRDSEDGSIKEVRGHVVVNATGVWTDEIQALSKQRGRFQVRASKGVHVVVPRDRIVSDVAMILRTEKSVMFIIPWGSHWIIGTTDTDWNLDLAHPAATKVDIDYILGTVNTVLATPLTHADIDGVYAGLRPLLAGESEETSKLSREHAVAVPAAGLVAIAGGKYTTYRVMAADAIDTAVQFIPARVAPSITQKVSLLGADGYFALVNQVEHVGAMHGLHPYRVRHLLDRYGSLINEVLALAADDPGLLSPIKEAPGYLRVEARYAVTAEAALHLEDVLARRMRISIEYPHRGVDCAREVADIIAPVLGWTTADIEREVANYKARVEAEVLSQAQPDDVSADMLRASAPEARAEILEPVPLN</sequence>
<dbReference type="InterPro" id="IPR006076">
    <property type="entry name" value="FAD-dep_OxRdtase"/>
</dbReference>
<feature type="domain" description="FAD dependent oxidoreductase" evidence="13">
    <location>
        <begin position="35"/>
        <end position="388"/>
    </location>
</feature>
<dbReference type="Proteomes" id="UP000193738">
    <property type="component" value="Unassembled WGS sequence"/>
</dbReference>
<dbReference type="Pfam" id="PF01266">
    <property type="entry name" value="DAO"/>
    <property type="match status" value="1"/>
</dbReference>
<dbReference type="AlphaFoldDB" id="A0A1X1VV49"/>
<keyword evidence="9 11" id="KW-0560">Oxidoreductase</keyword>
<proteinExistence type="inferred from homology"/>
<evidence type="ECO:0000256" key="11">
    <source>
        <dbReference type="RuleBase" id="RU361217"/>
    </source>
</evidence>
<evidence type="ECO:0000256" key="8">
    <source>
        <dbReference type="ARBA" id="ARBA00022827"/>
    </source>
</evidence>
<organism evidence="15 16">
    <name type="scientific">Mycobacterium gastri</name>
    <dbReference type="NCBI Taxonomy" id="1777"/>
    <lineage>
        <taxon>Bacteria</taxon>
        <taxon>Bacillati</taxon>
        <taxon>Actinomycetota</taxon>
        <taxon>Actinomycetes</taxon>
        <taxon>Mycobacteriales</taxon>
        <taxon>Mycobacteriaceae</taxon>
        <taxon>Mycobacterium</taxon>
    </lineage>
</organism>
<dbReference type="SUPFAM" id="SSF51905">
    <property type="entry name" value="FAD/NAD(P)-binding domain"/>
    <property type="match status" value="1"/>
</dbReference>
<keyword evidence="8" id="KW-0274">FAD</keyword>
<comment type="cofactor">
    <cofactor evidence="1 11">
        <name>FAD</name>
        <dbReference type="ChEBI" id="CHEBI:57692"/>
    </cofactor>
</comment>
<evidence type="ECO:0000256" key="3">
    <source>
        <dbReference type="ARBA" id="ARBA00007330"/>
    </source>
</evidence>
<evidence type="ECO:0000256" key="1">
    <source>
        <dbReference type="ARBA" id="ARBA00001974"/>
    </source>
</evidence>
<dbReference type="Gene3D" id="3.50.50.60">
    <property type="entry name" value="FAD/NAD(P)-binding domain"/>
    <property type="match status" value="1"/>
</dbReference>
<dbReference type="GO" id="GO:0006071">
    <property type="term" value="P:glycerol metabolic process"/>
    <property type="evidence" value="ECO:0007669"/>
    <property type="project" value="UniProtKB-KW"/>
</dbReference>
<keyword evidence="16" id="KW-1185">Reference proteome</keyword>
<accession>A0A1X1VV49</accession>
<dbReference type="InterPro" id="IPR000447">
    <property type="entry name" value="G3P_DH_FAD-dep"/>
</dbReference>
<evidence type="ECO:0000259" key="14">
    <source>
        <dbReference type="Pfam" id="PF16901"/>
    </source>
</evidence>
<dbReference type="EMBL" id="LQOX01000074">
    <property type="protein sequence ID" value="ORV72891.1"/>
    <property type="molecule type" value="Genomic_DNA"/>
</dbReference>
<keyword evidence="6 11" id="KW-0285">Flavoprotein</keyword>
<dbReference type="RefSeq" id="WP_036418226.1">
    <property type="nucleotide sequence ID" value="NZ_LQOX01000074.1"/>
</dbReference>
<evidence type="ECO:0000256" key="7">
    <source>
        <dbReference type="ARBA" id="ARBA00022798"/>
    </source>
</evidence>
<dbReference type="GO" id="GO:0004368">
    <property type="term" value="F:glycerol-3-phosphate dehydrogenase (quinone) activity"/>
    <property type="evidence" value="ECO:0007669"/>
    <property type="project" value="UniProtKB-EC"/>
</dbReference>
<dbReference type="Gene3D" id="3.30.9.10">
    <property type="entry name" value="D-Amino Acid Oxidase, subunit A, domain 2"/>
    <property type="match status" value="1"/>
</dbReference>
<evidence type="ECO:0000256" key="2">
    <source>
        <dbReference type="ARBA" id="ARBA00004496"/>
    </source>
</evidence>
<protein>
    <recommendedName>
        <fullName evidence="4 11">Glycerol-3-phosphate dehydrogenase</fullName>
        <ecNumber evidence="4 11">1.1.5.3</ecNumber>
    </recommendedName>
</protein>
<evidence type="ECO:0000313" key="16">
    <source>
        <dbReference type="Proteomes" id="UP000193738"/>
    </source>
</evidence>